<gene>
    <name evidence="4" type="ORF">BAIG_01471</name>
</gene>
<dbReference type="SMART" id="SM00047">
    <property type="entry name" value="LYZ2"/>
    <property type="match status" value="1"/>
</dbReference>
<name>A0ABM9ZB71_9HYPH</name>
<feature type="domain" description="Mannosyl-glycoprotein endo-beta-N-acetylglucosamidase-like" evidence="3">
    <location>
        <begin position="138"/>
        <end position="287"/>
    </location>
</feature>
<dbReference type="Gene3D" id="1.10.530.10">
    <property type="match status" value="1"/>
</dbReference>
<dbReference type="InterPro" id="IPR002901">
    <property type="entry name" value="MGlyc_endo_b_GlcNAc-like_dom"/>
</dbReference>
<dbReference type="EMBL" id="DS999670">
    <property type="protein sequence ID" value="EEX97083.1"/>
    <property type="molecule type" value="Genomic_DNA"/>
</dbReference>
<evidence type="ECO:0000313" key="4">
    <source>
        <dbReference type="EMBL" id="EEX97083.1"/>
    </source>
</evidence>
<dbReference type="Proteomes" id="UP000003990">
    <property type="component" value="Unassembled WGS sequence"/>
</dbReference>
<protein>
    <recommendedName>
        <fullName evidence="3">Mannosyl-glycoprotein endo-beta-N-acetylglucosamidase-like domain-containing protein</fullName>
    </recommendedName>
</protein>
<dbReference type="Pfam" id="PF01832">
    <property type="entry name" value="Glucosaminidase"/>
    <property type="match status" value="1"/>
</dbReference>
<accession>A0ABM9ZB71</accession>
<reference evidence="4 5" key="1">
    <citation type="submission" date="2008-12" db="EMBL/GenBank/DDBJ databases">
        <title>The Genome Sequence of Brucella ceti M644/93/1.</title>
        <authorList>
            <consortium name="The Broad Institute Genome Sequencing Platform"/>
            <person name="Ward D."/>
            <person name="Young S.K."/>
            <person name="Kodira C.D."/>
            <person name="Zeng Q."/>
            <person name="Koehrsen M."/>
            <person name="Alvarado L."/>
            <person name="Berlin A."/>
            <person name="Borenstein D."/>
            <person name="Chen Z."/>
            <person name="Engels R."/>
            <person name="Freedman E."/>
            <person name="Gellesch M."/>
            <person name="Goldberg J."/>
            <person name="Griggs A."/>
            <person name="Gujja S."/>
            <person name="Heiman D."/>
            <person name="Hepburn T."/>
            <person name="Howarth C."/>
            <person name="Jen D."/>
            <person name="Larson L."/>
            <person name="Lewis B."/>
            <person name="Mehta T."/>
            <person name="Park D."/>
            <person name="Pearson M."/>
            <person name="Roberts A."/>
            <person name="Saif S."/>
            <person name="Shea T."/>
            <person name="Shenoy N."/>
            <person name="Sisk P."/>
            <person name="Stolte C."/>
            <person name="Sykes S."/>
            <person name="Walk T."/>
            <person name="White J."/>
            <person name="Yandava C."/>
            <person name="Whatmore A.M."/>
            <person name="Perrett L.L."/>
            <person name="O'Callaghan D."/>
            <person name="Nusbaum C."/>
            <person name="Galagan J."/>
            <person name="Birren B."/>
        </authorList>
    </citation>
    <scope>NUCLEOTIDE SEQUENCE [LARGE SCALE GENOMIC DNA]</scope>
    <source>
        <strain evidence="4 5">M644/93/1</strain>
    </source>
</reference>
<evidence type="ECO:0000313" key="5">
    <source>
        <dbReference type="Proteomes" id="UP000003990"/>
    </source>
</evidence>
<evidence type="ECO:0000256" key="1">
    <source>
        <dbReference type="ARBA" id="ARBA00022801"/>
    </source>
</evidence>
<dbReference type="PANTHER" id="PTHR33308:SF9">
    <property type="entry name" value="PEPTIDOGLYCAN HYDROLASE FLGJ"/>
    <property type="match status" value="1"/>
</dbReference>
<sequence>MVMTPIGNRNFQNFSKLLPIVSAQPFVWGGDGSKKTPEQLDRERRLAQAMIDRGIDFSPVGHWTQGAARMMSALAGNIKQARADNAEKAGIEGAAKKFAGLDLGSLLSGGAAYPSAVAGGASPTSGAATGTTPTTGATVDLSGDKQKFIDTLLPAAIEHGQRIGVDPRIIVAQAAQETGWGRSAPGNNFFGIKSHGQGGGQNLTTHEVINGQRVKINDSFRTFASPQDSVAGYADFIASNKRYRPMREAQGLDAQLQALGASGYATDPNYARSVGAIARSINLPQQAQPQGVQVASLDPSIGMAQAYAPEPQPQTAAAAINQIAPQQPVPEAKISDALLRQNDMALGGALAPQGQAPQQVADTSGYFPAAPSADSAPIMGSYAAPRQGGVNIQRLLEAASDPWMNDAQRSVIGMALQQQMQQNDPMRALQAQKLQLEMDALRAKPQTEYGFTTLPDGTVLRTDKRSGNAEPIYSAGQKPTSDMQEYNFAVSQGFKGSFADYQQAMKKAGASSTNVSVGEGDKFYEALDKKNADTFAALSDAGIQARSKLAQIERLGGLMQASPTGATAMLKLAAGEYGIKTDGLDDLQAAQALINELVPQQRQPGSGPMSDADLALFKQSLPRIINTPDGNQLILDTMRGITQYQIQMGDIADQVANREISAAEGRNRIKNLKNPLEGFRTSTKDKTPGKSGVSGNRLRFNPQTGDFE</sequence>
<organism evidence="4 5">
    <name type="scientific">Brucella ceti M644/93/1</name>
    <dbReference type="NCBI Taxonomy" id="520459"/>
    <lineage>
        <taxon>Bacteria</taxon>
        <taxon>Pseudomonadati</taxon>
        <taxon>Pseudomonadota</taxon>
        <taxon>Alphaproteobacteria</taxon>
        <taxon>Hyphomicrobiales</taxon>
        <taxon>Brucellaceae</taxon>
        <taxon>Brucella/Ochrobactrum group</taxon>
        <taxon>Brucella</taxon>
    </lineage>
</organism>
<evidence type="ECO:0000256" key="2">
    <source>
        <dbReference type="SAM" id="MobiDB-lite"/>
    </source>
</evidence>
<dbReference type="InterPro" id="IPR051056">
    <property type="entry name" value="Glycosyl_Hydrolase_73"/>
</dbReference>
<keyword evidence="1" id="KW-0378">Hydrolase</keyword>
<evidence type="ECO:0000259" key="3">
    <source>
        <dbReference type="SMART" id="SM00047"/>
    </source>
</evidence>
<keyword evidence="5" id="KW-1185">Reference proteome</keyword>
<feature type="region of interest" description="Disordered" evidence="2">
    <location>
        <begin position="671"/>
        <end position="708"/>
    </location>
</feature>
<feature type="region of interest" description="Disordered" evidence="2">
    <location>
        <begin position="118"/>
        <end position="139"/>
    </location>
</feature>
<proteinExistence type="predicted"/>
<dbReference type="PANTHER" id="PTHR33308">
    <property type="entry name" value="PEPTIDOGLYCAN HYDROLASE FLGJ"/>
    <property type="match status" value="1"/>
</dbReference>